<dbReference type="PIRSF" id="PIRSF006019">
    <property type="entry name" value="dCMP_deaminase"/>
    <property type="match status" value="1"/>
</dbReference>
<dbReference type="InterPro" id="IPR002125">
    <property type="entry name" value="CMP_dCMP_dom"/>
</dbReference>
<comment type="cofactor">
    <cofactor evidence="1">
        <name>Zn(2+)</name>
        <dbReference type="ChEBI" id="CHEBI:29105"/>
    </cofactor>
</comment>
<evidence type="ECO:0000259" key="6">
    <source>
        <dbReference type="PROSITE" id="PS51747"/>
    </source>
</evidence>
<accession>J9C0J6</accession>
<dbReference type="PANTHER" id="PTHR11086">
    <property type="entry name" value="DEOXYCYTIDYLATE DEAMINASE-RELATED"/>
    <property type="match status" value="1"/>
</dbReference>
<dbReference type="Gene3D" id="3.40.140.10">
    <property type="entry name" value="Cytidine Deaminase, domain 2"/>
    <property type="match status" value="1"/>
</dbReference>
<dbReference type="PANTHER" id="PTHR11086:SF18">
    <property type="entry name" value="DEOXYCYTIDYLATE DEAMINASE"/>
    <property type="match status" value="1"/>
</dbReference>
<dbReference type="GO" id="GO:0006220">
    <property type="term" value="P:pyrimidine nucleotide metabolic process"/>
    <property type="evidence" value="ECO:0007669"/>
    <property type="project" value="InterPro"/>
</dbReference>
<keyword evidence="3" id="KW-0479">Metal-binding</keyword>
<sequence>MDKQRRYDIVYMKMAKAFAELSYAERAKVGCVIVSPDGQIISQGYNGMPSGMNNCCEHFDEHGNLVSNKEVLHAESNAITKCAKYGGRTDGSTIYITLSPCIECAKLIIQSGIKRVVYCEK</sequence>
<dbReference type="InterPro" id="IPR016193">
    <property type="entry name" value="Cytidine_deaminase-like"/>
</dbReference>
<feature type="non-terminal residue" evidence="7">
    <location>
        <position position="121"/>
    </location>
</feature>
<dbReference type="PROSITE" id="PS51747">
    <property type="entry name" value="CYT_DCMP_DEAMINASES_2"/>
    <property type="match status" value="1"/>
</dbReference>
<dbReference type="GO" id="GO:0004132">
    <property type="term" value="F:dCMP deaminase activity"/>
    <property type="evidence" value="ECO:0007669"/>
    <property type="project" value="InterPro"/>
</dbReference>
<evidence type="ECO:0000256" key="3">
    <source>
        <dbReference type="ARBA" id="ARBA00022723"/>
    </source>
</evidence>
<dbReference type="InterPro" id="IPR035105">
    <property type="entry name" value="Deoxycytidylate_deaminase_dom"/>
</dbReference>
<organism evidence="7">
    <name type="scientific">gut metagenome</name>
    <dbReference type="NCBI Taxonomy" id="749906"/>
    <lineage>
        <taxon>unclassified sequences</taxon>
        <taxon>metagenomes</taxon>
        <taxon>organismal metagenomes</taxon>
    </lineage>
</organism>
<dbReference type="AlphaFoldDB" id="J9C0J6"/>
<dbReference type="GO" id="GO:0005737">
    <property type="term" value="C:cytoplasm"/>
    <property type="evidence" value="ECO:0007669"/>
    <property type="project" value="TreeGrafter"/>
</dbReference>
<dbReference type="InterPro" id="IPR015517">
    <property type="entry name" value="dCMP_deaminase-rel"/>
</dbReference>
<dbReference type="PROSITE" id="PS00903">
    <property type="entry name" value="CYT_DCMP_DEAMINASES_1"/>
    <property type="match status" value="1"/>
</dbReference>
<dbReference type="Pfam" id="PF00383">
    <property type="entry name" value="dCMP_cyt_deam_1"/>
    <property type="match status" value="1"/>
</dbReference>
<evidence type="ECO:0000313" key="7">
    <source>
        <dbReference type="EMBL" id="EJW93345.1"/>
    </source>
</evidence>
<proteinExistence type="inferred from homology"/>
<dbReference type="InterPro" id="IPR016473">
    <property type="entry name" value="dCMP_deaminase"/>
</dbReference>
<dbReference type="EMBL" id="AMCI01007025">
    <property type="protein sequence ID" value="EJW93345.1"/>
    <property type="molecule type" value="Genomic_DNA"/>
</dbReference>
<protein>
    <submittedName>
        <fullName evidence="7">Cytidine/deoxycytidylate deaminase family protein</fullName>
    </submittedName>
</protein>
<evidence type="ECO:0000256" key="2">
    <source>
        <dbReference type="ARBA" id="ARBA00006576"/>
    </source>
</evidence>
<dbReference type="SUPFAM" id="SSF53927">
    <property type="entry name" value="Cytidine deaminase-like"/>
    <property type="match status" value="1"/>
</dbReference>
<name>J9C0J6_9ZZZZ</name>
<dbReference type="InterPro" id="IPR016192">
    <property type="entry name" value="APOBEC/CMP_deaminase_Zn-bd"/>
</dbReference>
<feature type="domain" description="CMP/dCMP-type deaminase" evidence="6">
    <location>
        <begin position="6"/>
        <end position="121"/>
    </location>
</feature>
<dbReference type="GO" id="GO:0008270">
    <property type="term" value="F:zinc ion binding"/>
    <property type="evidence" value="ECO:0007669"/>
    <property type="project" value="InterPro"/>
</dbReference>
<keyword evidence="4" id="KW-0378">Hydrolase</keyword>
<comment type="caution">
    <text evidence="7">The sequence shown here is derived from an EMBL/GenBank/DDBJ whole genome shotgun (WGS) entry which is preliminary data.</text>
</comment>
<reference evidence="7" key="1">
    <citation type="journal article" date="2012" name="PLoS ONE">
        <title>Gene sets for utilization of primary and secondary nutrition supplies in the distal gut of endangered iberian lynx.</title>
        <authorList>
            <person name="Alcaide M."/>
            <person name="Messina E."/>
            <person name="Richter M."/>
            <person name="Bargiela R."/>
            <person name="Peplies J."/>
            <person name="Huws S.A."/>
            <person name="Newbold C.J."/>
            <person name="Golyshin P.N."/>
            <person name="Simon M.A."/>
            <person name="Lopez G."/>
            <person name="Yakimov M.M."/>
            <person name="Ferrer M."/>
        </authorList>
    </citation>
    <scope>NUCLEOTIDE SEQUENCE</scope>
</reference>
<gene>
    <name evidence="7" type="ORF">EVA_18548</name>
</gene>
<dbReference type="CDD" id="cd01286">
    <property type="entry name" value="deoxycytidylate_deaminase"/>
    <property type="match status" value="1"/>
</dbReference>
<evidence type="ECO:0000256" key="1">
    <source>
        <dbReference type="ARBA" id="ARBA00001947"/>
    </source>
</evidence>
<evidence type="ECO:0000256" key="5">
    <source>
        <dbReference type="ARBA" id="ARBA00022833"/>
    </source>
</evidence>
<evidence type="ECO:0000256" key="4">
    <source>
        <dbReference type="ARBA" id="ARBA00022801"/>
    </source>
</evidence>
<comment type="similarity">
    <text evidence="2">Belongs to the cytidine and deoxycytidylate deaminase family.</text>
</comment>
<keyword evidence="5" id="KW-0862">Zinc</keyword>